<evidence type="ECO:0000313" key="3">
    <source>
        <dbReference type="Proteomes" id="UP000788419"/>
    </source>
</evidence>
<dbReference type="Proteomes" id="UP000788419">
    <property type="component" value="Unassembled WGS sequence"/>
</dbReference>
<keyword evidence="3" id="KW-1185">Reference proteome</keyword>
<evidence type="ECO:0000313" key="2">
    <source>
        <dbReference type="EMBL" id="KAF1695375.1"/>
    </source>
</evidence>
<dbReference type="Pfam" id="PF04542">
    <property type="entry name" value="Sigma70_r2"/>
    <property type="match status" value="1"/>
</dbReference>
<protein>
    <submittedName>
        <fullName evidence="2">RNA polymerase subunit sigma-24</fullName>
    </submittedName>
</protein>
<evidence type="ECO:0000259" key="1">
    <source>
        <dbReference type="Pfam" id="PF04542"/>
    </source>
</evidence>
<dbReference type="Gene3D" id="1.10.1740.10">
    <property type="match status" value="1"/>
</dbReference>
<dbReference type="EMBL" id="PDWN01000005">
    <property type="protein sequence ID" value="KAF1695375.1"/>
    <property type="molecule type" value="Genomic_DNA"/>
</dbReference>
<organism evidence="2 3">
    <name type="scientific">Pseudoxanthomonas daejeonensis</name>
    <dbReference type="NCBI Taxonomy" id="266062"/>
    <lineage>
        <taxon>Bacteria</taxon>
        <taxon>Pseudomonadati</taxon>
        <taxon>Pseudomonadota</taxon>
        <taxon>Gammaproteobacteria</taxon>
        <taxon>Lysobacterales</taxon>
        <taxon>Lysobacteraceae</taxon>
        <taxon>Pseudoxanthomonas</taxon>
    </lineage>
</organism>
<comment type="caution">
    <text evidence="2">The sequence shown here is derived from an EMBL/GenBank/DDBJ whole genome shotgun (WGS) entry which is preliminary data.</text>
</comment>
<accession>A0ABQ6Z856</accession>
<proteinExistence type="predicted"/>
<feature type="domain" description="RNA polymerase sigma-70 region 2" evidence="1">
    <location>
        <begin position="31"/>
        <end position="92"/>
    </location>
</feature>
<reference evidence="2 3" key="1">
    <citation type="submission" date="2017-10" db="EMBL/GenBank/DDBJ databases">
        <title>Whole genome sequencing of members of genus Pseudoxanthomonas.</title>
        <authorList>
            <person name="Kumar S."/>
            <person name="Bansal K."/>
            <person name="Kaur A."/>
            <person name="Patil P."/>
            <person name="Sharma S."/>
            <person name="Patil P.B."/>
        </authorList>
    </citation>
    <scope>NUCLEOTIDE SEQUENCE [LARGE SCALE GENOMIC DNA]</scope>
    <source>
        <strain evidence="2 3">DSM 17801</strain>
    </source>
</reference>
<dbReference type="SUPFAM" id="SSF88946">
    <property type="entry name" value="Sigma2 domain of RNA polymerase sigma factors"/>
    <property type="match status" value="1"/>
</dbReference>
<sequence length="240" mass="26445">MAGMFNTTRWSLVIETRADSDSGRLALDTLCRAYRSPVVSYLRARGHSPSDAEDLAQAFFEQLLVHRLHAAADPERGRFRAFLLTALKRHLANQRDHETALKRGGGQVLVALDEDDAPADAGALTPEQAFERDYALTVIERALERLRQEAIDAGKLALFDEVRGFLLEPPDPSEYAVLSARLNLRRNTLAVAIHRLRNRMRAMVRAELGDTVESAAALEAEMAALQGILEPAPPVESGPV</sequence>
<dbReference type="InterPro" id="IPR013325">
    <property type="entry name" value="RNA_pol_sigma_r2"/>
</dbReference>
<gene>
    <name evidence="2" type="ORF">CSC65_06290</name>
</gene>
<name>A0ABQ6Z856_9GAMM</name>
<dbReference type="InterPro" id="IPR007627">
    <property type="entry name" value="RNA_pol_sigma70_r2"/>
</dbReference>